<dbReference type="EMBL" id="QBKR01000003">
    <property type="protein sequence ID" value="PTX64359.1"/>
    <property type="molecule type" value="Genomic_DNA"/>
</dbReference>
<proteinExistence type="predicted"/>
<name>A0A2T6C7Q6_9BACL</name>
<accession>A0A2T6C7Q6</accession>
<gene>
    <name evidence="1" type="ORF">C8P63_103144</name>
</gene>
<protein>
    <submittedName>
        <fullName evidence="1">Uncharacterized protein</fullName>
    </submittedName>
</protein>
<organism evidence="1 2">
    <name type="scientific">Melghirimyces profundicolus</name>
    <dbReference type="NCBI Taxonomy" id="1242148"/>
    <lineage>
        <taxon>Bacteria</taxon>
        <taxon>Bacillati</taxon>
        <taxon>Bacillota</taxon>
        <taxon>Bacilli</taxon>
        <taxon>Bacillales</taxon>
        <taxon>Thermoactinomycetaceae</taxon>
        <taxon>Melghirimyces</taxon>
    </lineage>
</organism>
<reference evidence="1 2" key="1">
    <citation type="submission" date="2018-04" db="EMBL/GenBank/DDBJ databases">
        <title>Genomic Encyclopedia of Archaeal and Bacterial Type Strains, Phase II (KMG-II): from individual species to whole genera.</title>
        <authorList>
            <person name="Goeker M."/>
        </authorList>
    </citation>
    <scope>NUCLEOTIDE SEQUENCE [LARGE SCALE GENOMIC DNA]</scope>
    <source>
        <strain evidence="1 2">DSM 45787</strain>
    </source>
</reference>
<keyword evidence="2" id="KW-1185">Reference proteome</keyword>
<evidence type="ECO:0000313" key="2">
    <source>
        <dbReference type="Proteomes" id="UP000244240"/>
    </source>
</evidence>
<sequence>MQERVGECSGCGKVVYCLEGFLNGVVLADGKIRCFDCDRKGKEKELKRDDPR</sequence>
<dbReference type="Proteomes" id="UP000244240">
    <property type="component" value="Unassembled WGS sequence"/>
</dbReference>
<comment type="caution">
    <text evidence="1">The sequence shown here is derived from an EMBL/GenBank/DDBJ whole genome shotgun (WGS) entry which is preliminary data.</text>
</comment>
<evidence type="ECO:0000313" key="1">
    <source>
        <dbReference type="EMBL" id="PTX64359.1"/>
    </source>
</evidence>
<dbReference type="RefSeq" id="WP_170109472.1">
    <property type="nucleotide sequence ID" value="NZ_QBKR01000003.1"/>
</dbReference>
<dbReference type="AlphaFoldDB" id="A0A2T6C7Q6"/>